<feature type="transmembrane region" description="Helical" evidence="1">
    <location>
        <begin position="211"/>
        <end position="228"/>
    </location>
</feature>
<feature type="transmembrane region" description="Helical" evidence="1">
    <location>
        <begin position="157"/>
        <end position="174"/>
    </location>
</feature>
<keyword evidence="3" id="KW-1185">Reference proteome</keyword>
<organism evidence="2 3">
    <name type="scientific">Kineosporia succinea</name>
    <dbReference type="NCBI Taxonomy" id="84632"/>
    <lineage>
        <taxon>Bacteria</taxon>
        <taxon>Bacillati</taxon>
        <taxon>Actinomycetota</taxon>
        <taxon>Actinomycetes</taxon>
        <taxon>Kineosporiales</taxon>
        <taxon>Kineosporiaceae</taxon>
        <taxon>Kineosporia</taxon>
    </lineage>
</organism>
<evidence type="ECO:0000313" key="2">
    <source>
        <dbReference type="EMBL" id="MDP9831104.1"/>
    </source>
</evidence>
<accession>A0ABT9PFB9</accession>
<feature type="transmembrane region" description="Helical" evidence="1">
    <location>
        <begin position="235"/>
        <end position="255"/>
    </location>
</feature>
<reference evidence="2 3" key="1">
    <citation type="submission" date="2023-07" db="EMBL/GenBank/DDBJ databases">
        <title>Sequencing the genomes of 1000 actinobacteria strains.</title>
        <authorList>
            <person name="Klenk H.-P."/>
        </authorList>
    </citation>
    <scope>NUCLEOTIDE SEQUENCE [LARGE SCALE GENOMIC DNA]</scope>
    <source>
        <strain evidence="2 3">DSM 44388</strain>
    </source>
</reference>
<feature type="transmembrane region" description="Helical" evidence="1">
    <location>
        <begin position="122"/>
        <end position="145"/>
    </location>
</feature>
<name>A0ABT9PFB9_9ACTN</name>
<feature type="transmembrane region" description="Helical" evidence="1">
    <location>
        <begin position="42"/>
        <end position="64"/>
    </location>
</feature>
<keyword evidence="1" id="KW-0472">Membrane</keyword>
<evidence type="ECO:0008006" key="4">
    <source>
        <dbReference type="Google" id="ProtNLM"/>
    </source>
</evidence>
<comment type="caution">
    <text evidence="2">The sequence shown here is derived from an EMBL/GenBank/DDBJ whole genome shotgun (WGS) entry which is preliminary data.</text>
</comment>
<feature type="transmembrane region" description="Helical" evidence="1">
    <location>
        <begin position="89"/>
        <end position="110"/>
    </location>
</feature>
<keyword evidence="1" id="KW-0812">Transmembrane</keyword>
<dbReference type="RefSeq" id="WP_307250550.1">
    <property type="nucleotide sequence ID" value="NZ_JAUSQZ010000001.1"/>
</dbReference>
<feature type="transmembrane region" description="Helical" evidence="1">
    <location>
        <begin position="12"/>
        <end position="30"/>
    </location>
</feature>
<proteinExistence type="predicted"/>
<dbReference type="Proteomes" id="UP001235712">
    <property type="component" value="Unassembled WGS sequence"/>
</dbReference>
<evidence type="ECO:0000313" key="3">
    <source>
        <dbReference type="Proteomes" id="UP001235712"/>
    </source>
</evidence>
<gene>
    <name evidence="2" type="ORF">J2S57_006853</name>
</gene>
<sequence>MRALRIELRRSVTAGLTLLLLAVGLFSLFGGGNSSNPAGWAALAYTLRDALVMMWPLAVGAGAWQARREQMAGLGELTGTSPRPPARRLVPVAVCLALGVVTAYLLSLLAGTVRLYLSPAEAYLTGPALVATAVGALSLVAATWLGLAAGALAPSRFTAPMVTVLALALTTLLPELSMLRGGPDAGLLLPGLHAPFQMDWVELPLVLSGKQAIWLAALAVTGYGLAVARRRGTKLLAAVPALATAVILVPTLPAANAMDAQGHYARDAEAMSPVCSDATGDTPRVCVMRVHSGLLPEVTDLGRRILETASVLPDAPTSAREVPAGEGTGDPRVVPISLYLDARGHLDDPDQMVAMSLADVASPTDCDVDLRDPADEGRSVAGDLATRWLTDRAGVEPNFVYYQETFDRAWAVFSALPAATQEERVAAFRAQGCDAGLDTLV</sequence>
<evidence type="ECO:0000256" key="1">
    <source>
        <dbReference type="SAM" id="Phobius"/>
    </source>
</evidence>
<keyword evidence="1" id="KW-1133">Transmembrane helix</keyword>
<dbReference type="EMBL" id="JAUSQZ010000001">
    <property type="protein sequence ID" value="MDP9831104.1"/>
    <property type="molecule type" value="Genomic_DNA"/>
</dbReference>
<protein>
    <recommendedName>
        <fullName evidence="4">ABC-type transport system involved in multi-copper enzyme maturation permease subunit</fullName>
    </recommendedName>
</protein>